<comment type="similarity">
    <text evidence="6">Belongs to the DNA polymerase HolA subunit family.</text>
</comment>
<evidence type="ECO:0000313" key="10">
    <source>
        <dbReference type="Proteomes" id="UP001501480"/>
    </source>
</evidence>
<protein>
    <recommendedName>
        <fullName evidence="1">DNA-directed DNA polymerase</fullName>
        <ecNumber evidence="1">2.7.7.7</ecNumber>
    </recommendedName>
</protein>
<dbReference type="EC" id="2.7.7.7" evidence="1"/>
<feature type="domain" description="DNA polymerase III delta subunit-like C-terminal" evidence="8">
    <location>
        <begin position="205"/>
        <end position="319"/>
    </location>
</feature>
<evidence type="ECO:0000256" key="2">
    <source>
        <dbReference type="ARBA" id="ARBA00022679"/>
    </source>
</evidence>
<evidence type="ECO:0000256" key="3">
    <source>
        <dbReference type="ARBA" id="ARBA00022695"/>
    </source>
</evidence>
<dbReference type="SUPFAM" id="SSF52540">
    <property type="entry name" value="P-loop containing nucleoside triphosphate hydrolases"/>
    <property type="match status" value="1"/>
</dbReference>
<dbReference type="SUPFAM" id="SSF48019">
    <property type="entry name" value="post-AAA+ oligomerization domain-like"/>
    <property type="match status" value="1"/>
</dbReference>
<evidence type="ECO:0000256" key="4">
    <source>
        <dbReference type="ARBA" id="ARBA00022705"/>
    </source>
</evidence>
<keyword evidence="5" id="KW-0239">DNA-directed DNA polymerase</keyword>
<evidence type="ECO:0000256" key="6">
    <source>
        <dbReference type="ARBA" id="ARBA00034754"/>
    </source>
</evidence>
<dbReference type="PANTHER" id="PTHR34388">
    <property type="entry name" value="DNA POLYMERASE III SUBUNIT DELTA"/>
    <property type="match status" value="1"/>
</dbReference>
<dbReference type="Gene3D" id="3.40.50.300">
    <property type="entry name" value="P-loop containing nucleotide triphosphate hydrolases"/>
    <property type="match status" value="1"/>
</dbReference>
<keyword evidence="3" id="KW-0548">Nucleotidyltransferase</keyword>
<dbReference type="EMBL" id="BAAAPY010000004">
    <property type="protein sequence ID" value="GAA2076315.1"/>
    <property type="molecule type" value="Genomic_DNA"/>
</dbReference>
<dbReference type="Gene3D" id="1.10.8.60">
    <property type="match status" value="1"/>
</dbReference>
<comment type="caution">
    <text evidence="9">The sequence shown here is derived from an EMBL/GenBank/DDBJ whole genome shotgun (WGS) entry which is preliminary data.</text>
</comment>
<comment type="catalytic activity">
    <reaction evidence="7">
        <text>DNA(n) + a 2'-deoxyribonucleoside 5'-triphosphate = DNA(n+1) + diphosphate</text>
        <dbReference type="Rhea" id="RHEA:22508"/>
        <dbReference type="Rhea" id="RHEA-COMP:17339"/>
        <dbReference type="Rhea" id="RHEA-COMP:17340"/>
        <dbReference type="ChEBI" id="CHEBI:33019"/>
        <dbReference type="ChEBI" id="CHEBI:61560"/>
        <dbReference type="ChEBI" id="CHEBI:173112"/>
        <dbReference type="EC" id="2.7.7.7"/>
    </reaction>
</comment>
<reference evidence="9 10" key="1">
    <citation type="journal article" date="2019" name="Int. J. Syst. Evol. Microbiol.">
        <title>The Global Catalogue of Microorganisms (GCM) 10K type strain sequencing project: providing services to taxonomists for standard genome sequencing and annotation.</title>
        <authorList>
            <consortium name="The Broad Institute Genomics Platform"/>
            <consortium name="The Broad Institute Genome Sequencing Center for Infectious Disease"/>
            <person name="Wu L."/>
            <person name="Ma J."/>
        </authorList>
    </citation>
    <scope>NUCLEOTIDE SEQUENCE [LARGE SCALE GENOMIC DNA]</scope>
    <source>
        <strain evidence="9 10">JCM 15749</strain>
    </source>
</reference>
<keyword evidence="2" id="KW-0808">Transferase</keyword>
<dbReference type="Gene3D" id="1.20.272.10">
    <property type="match status" value="1"/>
</dbReference>
<dbReference type="Proteomes" id="UP001501480">
    <property type="component" value="Unassembled WGS sequence"/>
</dbReference>
<evidence type="ECO:0000256" key="5">
    <source>
        <dbReference type="ARBA" id="ARBA00022932"/>
    </source>
</evidence>
<evidence type="ECO:0000259" key="8">
    <source>
        <dbReference type="Pfam" id="PF21694"/>
    </source>
</evidence>
<dbReference type="Pfam" id="PF21694">
    <property type="entry name" value="DNA_pol3_delta_C"/>
    <property type="match status" value="1"/>
</dbReference>
<keyword evidence="10" id="KW-1185">Reference proteome</keyword>
<sequence length="326" mass="34248">MTVMATAFGKILLITGNAEFLAERTRTRAVAAIAAEDIECDVATATAGGLGAGELAGLTSPSLFSTSSAVVLTELQDLPDAAQDELLAYARDPSPDTALILVHAGGQKGKRLLDALRALPSVHEVKHEAPKYERDFARWVATELRDHGARIDEQAATLLVAAVGQDLRALAGASSQLVASVEEGETITVEVVRRYFGGRADVRGYEIADAAIDGRLALALEQTRWAETAKVAPVLVTSAVASGLRSLARLADAPPGLAQGDLARHVGVPPFKLSVMRRQLNAWTPQNLARALDAVARADLDVKGGASDPAFAVERMVLQVAAARGH</sequence>
<dbReference type="NCBIfam" id="TIGR01128">
    <property type="entry name" value="holA"/>
    <property type="match status" value="1"/>
</dbReference>
<dbReference type="InterPro" id="IPR005790">
    <property type="entry name" value="DNA_polIII_delta"/>
</dbReference>
<evidence type="ECO:0000313" key="9">
    <source>
        <dbReference type="EMBL" id="GAA2076315.1"/>
    </source>
</evidence>
<dbReference type="InterPro" id="IPR048466">
    <property type="entry name" value="DNA_pol3_delta-like_C"/>
</dbReference>
<dbReference type="PANTHER" id="PTHR34388:SF1">
    <property type="entry name" value="DNA POLYMERASE III SUBUNIT DELTA"/>
    <property type="match status" value="1"/>
</dbReference>
<gene>
    <name evidence="9" type="primary">holA</name>
    <name evidence="9" type="ORF">GCM10009821_14440</name>
</gene>
<accession>A0ABN2VZE4</accession>
<evidence type="ECO:0000256" key="1">
    <source>
        <dbReference type="ARBA" id="ARBA00012417"/>
    </source>
</evidence>
<evidence type="ECO:0000256" key="7">
    <source>
        <dbReference type="ARBA" id="ARBA00049244"/>
    </source>
</evidence>
<keyword evidence="4" id="KW-0235">DNA replication</keyword>
<organism evidence="9 10">
    <name type="scientific">Aeromicrobium halocynthiae</name>
    <dbReference type="NCBI Taxonomy" id="560557"/>
    <lineage>
        <taxon>Bacteria</taxon>
        <taxon>Bacillati</taxon>
        <taxon>Actinomycetota</taxon>
        <taxon>Actinomycetes</taxon>
        <taxon>Propionibacteriales</taxon>
        <taxon>Nocardioidaceae</taxon>
        <taxon>Aeromicrobium</taxon>
    </lineage>
</organism>
<dbReference type="InterPro" id="IPR027417">
    <property type="entry name" value="P-loop_NTPase"/>
</dbReference>
<proteinExistence type="inferred from homology"/>
<dbReference type="InterPro" id="IPR008921">
    <property type="entry name" value="DNA_pol3_clamp-load_cplx_C"/>
</dbReference>
<name>A0ABN2VZE4_9ACTN</name>